<dbReference type="OrthoDB" id="10040691at2759"/>
<protein>
    <recommendedName>
        <fullName evidence="4">Transcription cofactor vestigial-like protein 4</fullName>
    </recommendedName>
</protein>
<dbReference type="Pfam" id="PF15245">
    <property type="entry name" value="VGLL4"/>
    <property type="match status" value="1"/>
</dbReference>
<dbReference type="EMBL" id="VTPC01002344">
    <property type="protein sequence ID" value="KAF2900206.1"/>
    <property type="molecule type" value="Genomic_DNA"/>
</dbReference>
<evidence type="ECO:0000313" key="3">
    <source>
        <dbReference type="Proteomes" id="UP000801492"/>
    </source>
</evidence>
<evidence type="ECO:0000256" key="1">
    <source>
        <dbReference type="SAM" id="MobiDB-lite"/>
    </source>
</evidence>
<feature type="compositionally biased region" description="Basic and acidic residues" evidence="1">
    <location>
        <begin position="51"/>
        <end position="63"/>
    </location>
</feature>
<dbReference type="AlphaFoldDB" id="A0A8K0DA56"/>
<organism evidence="2 3">
    <name type="scientific">Ignelater luminosus</name>
    <name type="common">Cucubano</name>
    <name type="synonym">Pyrophorus luminosus</name>
    <dbReference type="NCBI Taxonomy" id="2038154"/>
    <lineage>
        <taxon>Eukaryota</taxon>
        <taxon>Metazoa</taxon>
        <taxon>Ecdysozoa</taxon>
        <taxon>Arthropoda</taxon>
        <taxon>Hexapoda</taxon>
        <taxon>Insecta</taxon>
        <taxon>Pterygota</taxon>
        <taxon>Neoptera</taxon>
        <taxon>Endopterygota</taxon>
        <taxon>Coleoptera</taxon>
        <taxon>Polyphaga</taxon>
        <taxon>Elateriformia</taxon>
        <taxon>Elateroidea</taxon>
        <taxon>Elateridae</taxon>
        <taxon>Agrypninae</taxon>
        <taxon>Pyrophorini</taxon>
        <taxon>Ignelater</taxon>
    </lineage>
</organism>
<dbReference type="InterPro" id="IPR028184">
    <property type="entry name" value="VGLL4"/>
</dbReference>
<feature type="compositionally biased region" description="Polar residues" evidence="1">
    <location>
        <begin position="18"/>
        <end position="29"/>
    </location>
</feature>
<reference evidence="2" key="1">
    <citation type="submission" date="2019-08" db="EMBL/GenBank/DDBJ databases">
        <title>The genome of the North American firefly Photinus pyralis.</title>
        <authorList>
            <consortium name="Photinus pyralis genome working group"/>
            <person name="Fallon T.R."/>
            <person name="Sander Lower S.E."/>
            <person name="Weng J.-K."/>
        </authorList>
    </citation>
    <scope>NUCLEOTIDE SEQUENCE</scope>
    <source>
        <strain evidence="2">TRF0915ILg1</strain>
        <tissue evidence="2">Whole body</tissue>
    </source>
</reference>
<feature type="region of interest" description="Disordered" evidence="1">
    <location>
        <begin position="1"/>
        <end position="157"/>
    </location>
</feature>
<dbReference type="SMART" id="SM00711">
    <property type="entry name" value="TDU"/>
    <property type="match status" value="2"/>
</dbReference>
<dbReference type="GO" id="GO:0045892">
    <property type="term" value="P:negative regulation of DNA-templated transcription"/>
    <property type="evidence" value="ECO:0007669"/>
    <property type="project" value="TreeGrafter"/>
</dbReference>
<gene>
    <name evidence="2" type="ORF">ILUMI_05980</name>
</gene>
<feature type="compositionally biased region" description="Polar residues" evidence="1">
    <location>
        <begin position="126"/>
        <end position="147"/>
    </location>
</feature>
<proteinExistence type="predicted"/>
<dbReference type="PANTHER" id="PTHR17604">
    <property type="entry name" value="TRANSCRIPTION COFACTOR VESTIGIAL-LIKE PROTEIN 4"/>
    <property type="match status" value="1"/>
</dbReference>
<evidence type="ECO:0000313" key="2">
    <source>
        <dbReference type="EMBL" id="KAF2900206.1"/>
    </source>
</evidence>
<name>A0A8K0DA56_IGNLU</name>
<feature type="compositionally biased region" description="Polar residues" evidence="1">
    <location>
        <begin position="68"/>
        <end position="109"/>
    </location>
</feature>
<comment type="caution">
    <text evidence="2">The sequence shown here is derived from an EMBL/GenBank/DDBJ whole genome shotgun (WGS) entry which is preliminary data.</text>
</comment>
<evidence type="ECO:0008006" key="4">
    <source>
        <dbReference type="Google" id="ProtNLM"/>
    </source>
</evidence>
<dbReference type="PANTHER" id="PTHR17604:SF7">
    <property type="entry name" value="TONDU-DOMAIN-CONTAINING GROWTH INHIBITOR, ISOFORM A"/>
    <property type="match status" value="1"/>
</dbReference>
<dbReference type="GO" id="GO:0001223">
    <property type="term" value="F:transcription coactivator binding"/>
    <property type="evidence" value="ECO:0007669"/>
    <property type="project" value="TreeGrafter"/>
</dbReference>
<sequence>MDGGESPLDVLSRAATMLQENQHSATSTEDSSKQGAAKQLPTTKWKRDRRTRPEYSRKSDPKIPEIFNQDQPVNNTEVQNYNGQQVNGGSSNPVNQNNTSNQVPSNNLSADIPLDMSLRQRGQPPSYAQTISNPGYRSSYRPSVITQTPPPHRDDVPSGISMCDPIIDEHFRRSLGKDYIKIFSNNNIPQKEASPIIKSTPKVNGNVIELMDNAGLSVDDHFAKALGDTWLKLNKKDNEIENQSTDKETVMSV</sequence>
<dbReference type="InterPro" id="IPR006627">
    <property type="entry name" value="TDU_repeat"/>
</dbReference>
<dbReference type="Proteomes" id="UP000801492">
    <property type="component" value="Unassembled WGS sequence"/>
</dbReference>
<keyword evidence="3" id="KW-1185">Reference proteome</keyword>
<accession>A0A8K0DA56</accession>